<evidence type="ECO:0000259" key="16">
    <source>
        <dbReference type="Pfam" id="PF01756"/>
    </source>
</evidence>
<dbReference type="Pfam" id="PF22924">
    <property type="entry name" value="ACOX_C_alpha1"/>
    <property type="match status" value="1"/>
</dbReference>
<dbReference type="Gene3D" id="1.10.540.10">
    <property type="entry name" value="Acyl-CoA dehydrogenase/oxidase, N-terminal domain"/>
    <property type="match status" value="1"/>
</dbReference>
<keyword evidence="11" id="KW-0576">Peroxisome</keyword>
<feature type="active site" description="Proton acceptor" evidence="13">
    <location>
        <position position="488"/>
    </location>
</feature>
<gene>
    <name evidence="19" type="ORF">BCV69DRAFT_273766</name>
</gene>
<dbReference type="FunFam" id="2.40.110.10:FF:000003">
    <property type="entry name" value="Acyl-coenzyme A oxidase"/>
    <property type="match status" value="1"/>
</dbReference>
<feature type="binding site" evidence="14">
    <location>
        <position position="240"/>
    </location>
    <ligand>
        <name>FAD</name>
        <dbReference type="ChEBI" id="CHEBI:57692"/>
    </ligand>
</feature>
<organism evidence="19 20">
    <name type="scientific">Pseudomicrostroma glucosiphilum</name>
    <dbReference type="NCBI Taxonomy" id="1684307"/>
    <lineage>
        <taxon>Eukaryota</taxon>
        <taxon>Fungi</taxon>
        <taxon>Dikarya</taxon>
        <taxon>Basidiomycota</taxon>
        <taxon>Ustilaginomycotina</taxon>
        <taxon>Exobasidiomycetes</taxon>
        <taxon>Microstromatales</taxon>
        <taxon>Microstromatales incertae sedis</taxon>
        <taxon>Pseudomicrostroma</taxon>
    </lineage>
</organism>
<dbReference type="EMBL" id="KZ819336">
    <property type="protein sequence ID" value="PWN18428.1"/>
    <property type="molecule type" value="Genomic_DNA"/>
</dbReference>
<name>A0A316U0P5_9BASI</name>
<evidence type="ECO:0000256" key="1">
    <source>
        <dbReference type="ARBA" id="ARBA00001201"/>
    </source>
</evidence>
<dbReference type="InterPro" id="IPR029320">
    <property type="entry name" value="Acyl-CoA_ox_N"/>
</dbReference>
<dbReference type="Pfam" id="PF14749">
    <property type="entry name" value="Acyl-CoA_ox_N"/>
    <property type="match status" value="1"/>
</dbReference>
<dbReference type="GO" id="GO:0003997">
    <property type="term" value="F:acyl-CoA oxidase activity"/>
    <property type="evidence" value="ECO:0007669"/>
    <property type="project" value="UniProtKB-EC"/>
</dbReference>
<keyword evidence="6 12" id="KW-0285">Flavoprotein</keyword>
<keyword evidence="8" id="KW-0276">Fatty acid metabolism</keyword>
<dbReference type="PANTHER" id="PTHR10909">
    <property type="entry name" value="ELECTRON TRANSPORT OXIDOREDUCTASE"/>
    <property type="match status" value="1"/>
</dbReference>
<dbReference type="FunFam" id="1.20.140.10:FF:000015">
    <property type="entry name" value="Acyl-coenzyme A oxidase"/>
    <property type="match status" value="1"/>
</dbReference>
<comment type="subcellular location">
    <subcellularLocation>
        <location evidence="3">Peroxisome</location>
    </subcellularLocation>
</comment>
<evidence type="ECO:0000256" key="3">
    <source>
        <dbReference type="ARBA" id="ARBA00004275"/>
    </source>
</evidence>
<dbReference type="GO" id="GO:0005777">
    <property type="term" value="C:peroxisome"/>
    <property type="evidence" value="ECO:0007669"/>
    <property type="project" value="UniProtKB-SubCell"/>
</dbReference>
<evidence type="ECO:0000256" key="15">
    <source>
        <dbReference type="SAM" id="MobiDB-lite"/>
    </source>
</evidence>
<dbReference type="Gene3D" id="1.20.140.10">
    <property type="entry name" value="Butyryl-CoA Dehydrogenase, subunit A, domain 3"/>
    <property type="match status" value="2"/>
</dbReference>
<dbReference type="Gene3D" id="2.40.110.10">
    <property type="entry name" value="Butyryl-CoA Dehydrogenase, subunit A, domain 2"/>
    <property type="match status" value="1"/>
</dbReference>
<dbReference type="RefSeq" id="XP_025345588.1">
    <property type="nucleotide sequence ID" value="XM_025491019.1"/>
</dbReference>
<dbReference type="PIRSF" id="PIRSF000168">
    <property type="entry name" value="Acyl-CoA_oxidase"/>
    <property type="match status" value="1"/>
</dbReference>
<comment type="cofactor">
    <cofactor evidence="2">
        <name>FAD</name>
        <dbReference type="ChEBI" id="CHEBI:57692"/>
    </cofactor>
</comment>
<reference evidence="19 20" key="1">
    <citation type="journal article" date="2018" name="Mol. Biol. Evol.">
        <title>Broad Genomic Sampling Reveals a Smut Pathogenic Ancestry of the Fungal Clade Ustilaginomycotina.</title>
        <authorList>
            <person name="Kijpornyongpan T."/>
            <person name="Mondo S.J."/>
            <person name="Barry K."/>
            <person name="Sandor L."/>
            <person name="Lee J."/>
            <person name="Lipzen A."/>
            <person name="Pangilinan J."/>
            <person name="LaButti K."/>
            <person name="Hainaut M."/>
            <person name="Henrissat B."/>
            <person name="Grigoriev I.V."/>
            <person name="Spatafora J.W."/>
            <person name="Aime M.C."/>
        </authorList>
    </citation>
    <scope>NUCLEOTIDE SEQUENCE [LARGE SCALE GENOMIC DNA]</scope>
    <source>
        <strain evidence="19 20">MCA 4718</strain>
    </source>
</reference>
<dbReference type="OrthoDB" id="538336at2759"/>
<keyword evidence="20" id="KW-1185">Reference proteome</keyword>
<evidence type="ECO:0000259" key="17">
    <source>
        <dbReference type="Pfam" id="PF14749"/>
    </source>
</evidence>
<feature type="domain" description="Acyl-CoA oxidase C-alpha1" evidence="18">
    <location>
        <begin position="339"/>
        <end position="503"/>
    </location>
</feature>
<feature type="domain" description="Acyl-CoA oxidase C-terminal" evidence="16">
    <location>
        <begin position="554"/>
        <end position="722"/>
    </location>
</feature>
<accession>A0A316U0P5</accession>
<comment type="catalytic activity">
    <reaction evidence="1">
        <text>a 2,3-saturated acyl-CoA + O2 = a (2E)-enoyl-CoA + H2O2</text>
        <dbReference type="Rhea" id="RHEA:38959"/>
        <dbReference type="ChEBI" id="CHEBI:15379"/>
        <dbReference type="ChEBI" id="CHEBI:16240"/>
        <dbReference type="ChEBI" id="CHEBI:58856"/>
        <dbReference type="ChEBI" id="CHEBI:65111"/>
        <dbReference type="EC" id="1.3.3.6"/>
    </reaction>
</comment>
<dbReference type="PANTHER" id="PTHR10909:SF250">
    <property type="entry name" value="PEROXISOMAL ACYL-COENZYME A OXIDASE 1"/>
    <property type="match status" value="1"/>
</dbReference>
<comment type="similarity">
    <text evidence="5 12">Belongs to the acyl-CoA oxidase family.</text>
</comment>
<dbReference type="GO" id="GO:0005504">
    <property type="term" value="F:fatty acid binding"/>
    <property type="evidence" value="ECO:0007669"/>
    <property type="project" value="TreeGrafter"/>
</dbReference>
<dbReference type="Proteomes" id="UP000245942">
    <property type="component" value="Unassembled WGS sequence"/>
</dbReference>
<dbReference type="GO" id="GO:0055088">
    <property type="term" value="P:lipid homeostasis"/>
    <property type="evidence" value="ECO:0007669"/>
    <property type="project" value="TreeGrafter"/>
</dbReference>
<dbReference type="SUPFAM" id="SSF56645">
    <property type="entry name" value="Acyl-CoA dehydrogenase NM domain-like"/>
    <property type="match status" value="1"/>
</dbReference>
<keyword evidence="7 12" id="KW-0274">FAD</keyword>
<proteinExistence type="inferred from homology"/>
<dbReference type="InterPro" id="IPR037069">
    <property type="entry name" value="AcylCoA_DH/ox_N_sf"/>
</dbReference>
<dbReference type="SUPFAM" id="SSF47203">
    <property type="entry name" value="Acyl-CoA dehydrogenase C-terminal domain-like"/>
    <property type="match status" value="2"/>
</dbReference>
<dbReference type="Pfam" id="PF01756">
    <property type="entry name" value="ACOX"/>
    <property type="match status" value="1"/>
</dbReference>
<evidence type="ECO:0000256" key="14">
    <source>
        <dbReference type="PIRSR" id="PIRSR000168-2"/>
    </source>
</evidence>
<feature type="binding site" evidence="14">
    <location>
        <position position="201"/>
    </location>
    <ligand>
        <name>FAD</name>
        <dbReference type="ChEBI" id="CHEBI:57692"/>
    </ligand>
</feature>
<feature type="compositionally biased region" description="Low complexity" evidence="15">
    <location>
        <begin position="8"/>
        <end position="18"/>
    </location>
</feature>
<evidence type="ECO:0000256" key="10">
    <source>
        <dbReference type="ARBA" id="ARBA00023098"/>
    </source>
</evidence>
<dbReference type="AlphaFoldDB" id="A0A316U0P5"/>
<keyword evidence="9" id="KW-0560">Oxidoreductase</keyword>
<dbReference type="InterPro" id="IPR012258">
    <property type="entry name" value="Acyl-CoA_oxidase"/>
</dbReference>
<evidence type="ECO:0000256" key="8">
    <source>
        <dbReference type="ARBA" id="ARBA00022832"/>
    </source>
</evidence>
<feature type="region of interest" description="Disordered" evidence="15">
    <location>
        <begin position="1"/>
        <end position="44"/>
    </location>
</feature>
<sequence length="780" mass="84870">MPALHNGSSSASSSASTSGQGKPQGDPSSTTYKPLGTPKRGPAGSTVVQQVTLPIPIGPVALSTAQDIEHARSSAQFDPARIEEIIRDGRIDNDSRRKIIAALDKDEVFGDWKKRVLHLNREQVMAVSHKACRRLLDLAEREDWDTQEIIEAAISLDLQSPITIHWVAFVPVIMSQGNSEQVERWGGRAMNHEILGAYLQTELGHGTNVQGLETLATYDEASDSFDIHSPTLTSTKWWAGGSGLTCTHGIVQAQLIIKGKRYGPHLFFVPMRSLETHEKLPGIVAGDIGPKTYGAFGGLDNGWVRFDHVKIPRDNMLGKHAHVKKGGEYVKPPSDKLSYGGMIFIRSQMIDRTGWMLSRGITIATRYSLVRRQFRDPDAKEGEIERSVLSYPSLNRRLMPLLAKSFAYIIAGRRMRVLYEDMAAQLEAGDTTMLADVHVASSSLKAYCTKQSLDGIEECRQALGGHGFLAYAGFSSLFPDQAPTVTYEGDNYVLMQQVGRAMLKITNELKTGSANVTNTTDFLRALDTPNAIPYKAPQTAAEWQQPSAWRDALRLRCARRVADLRAEVAGGRRFVELSWDCVEVAKSHGEVVVDAWFSEGVANDSEAYGPEAAAWLHKLVALHGLVAVARDLSPLVLPAGPGRALAGGSEGSAPILGPQSVLALETAIRQSVEEILTQAVPLTDAFGWSDWELGSALGRKDGRVYEALMAEAEANPLNHPTPTPSSEGGDELDHVGRYSYGRPGTGKFVSETFRTELKPLFEAAANRSTSGPIKGDGSKL</sequence>
<evidence type="ECO:0000256" key="5">
    <source>
        <dbReference type="ARBA" id="ARBA00006288"/>
    </source>
</evidence>
<evidence type="ECO:0000256" key="7">
    <source>
        <dbReference type="ARBA" id="ARBA00022827"/>
    </source>
</evidence>
<dbReference type="InterPro" id="IPR002655">
    <property type="entry name" value="Acyl-CoA_oxidase_C"/>
</dbReference>
<dbReference type="STRING" id="1684307.A0A316U0P5"/>
<evidence type="ECO:0000313" key="19">
    <source>
        <dbReference type="EMBL" id="PWN18428.1"/>
    </source>
</evidence>
<protein>
    <recommendedName>
        <fullName evidence="12">Acyl-coenzyme A oxidase</fullName>
    </recommendedName>
</protein>
<evidence type="ECO:0000256" key="12">
    <source>
        <dbReference type="PIRNR" id="PIRNR000168"/>
    </source>
</evidence>
<evidence type="ECO:0000256" key="6">
    <source>
        <dbReference type="ARBA" id="ARBA00022630"/>
    </source>
</evidence>
<feature type="region of interest" description="Disordered" evidence="15">
    <location>
        <begin position="713"/>
        <end position="747"/>
    </location>
</feature>
<evidence type="ECO:0000256" key="13">
    <source>
        <dbReference type="PIRSR" id="PIRSR000168-1"/>
    </source>
</evidence>
<keyword evidence="10" id="KW-0443">Lipid metabolism</keyword>
<evidence type="ECO:0000256" key="11">
    <source>
        <dbReference type="ARBA" id="ARBA00023140"/>
    </source>
</evidence>
<dbReference type="GO" id="GO:0071949">
    <property type="term" value="F:FAD binding"/>
    <property type="evidence" value="ECO:0007669"/>
    <property type="project" value="InterPro"/>
</dbReference>
<feature type="domain" description="Acyl-coenzyme A oxidase N-terminal" evidence="17">
    <location>
        <begin position="79"/>
        <end position="194"/>
    </location>
</feature>
<evidence type="ECO:0000313" key="20">
    <source>
        <dbReference type="Proteomes" id="UP000245942"/>
    </source>
</evidence>
<evidence type="ECO:0000256" key="4">
    <source>
        <dbReference type="ARBA" id="ARBA00004846"/>
    </source>
</evidence>
<dbReference type="InterPro" id="IPR055060">
    <property type="entry name" value="ACOX_C_alpha1"/>
</dbReference>
<dbReference type="GeneID" id="37012753"/>
<evidence type="ECO:0000256" key="2">
    <source>
        <dbReference type="ARBA" id="ARBA00001974"/>
    </source>
</evidence>
<dbReference type="InterPro" id="IPR036250">
    <property type="entry name" value="AcylCo_DH-like_C"/>
</dbReference>
<dbReference type="InterPro" id="IPR046373">
    <property type="entry name" value="Acyl-CoA_Oxase/DH_mid-dom_sf"/>
</dbReference>
<evidence type="ECO:0000256" key="9">
    <source>
        <dbReference type="ARBA" id="ARBA00023002"/>
    </source>
</evidence>
<evidence type="ECO:0000259" key="18">
    <source>
        <dbReference type="Pfam" id="PF22924"/>
    </source>
</evidence>
<dbReference type="GO" id="GO:0033540">
    <property type="term" value="P:fatty acid beta-oxidation using acyl-CoA oxidase"/>
    <property type="evidence" value="ECO:0007669"/>
    <property type="project" value="TreeGrafter"/>
</dbReference>
<comment type="pathway">
    <text evidence="4">Lipid metabolism; peroxisomal fatty acid beta-oxidation.</text>
</comment>
<dbReference type="InterPro" id="IPR009100">
    <property type="entry name" value="AcylCoA_DH/oxidase_NM_dom_sf"/>
</dbReference>